<evidence type="ECO:0008006" key="6">
    <source>
        <dbReference type="Google" id="ProtNLM"/>
    </source>
</evidence>
<gene>
    <name evidence="4" type="ORF">PGLA2088_LOCUS24520</name>
</gene>
<dbReference type="PROSITE" id="PS50054">
    <property type="entry name" value="TYR_PHOSPHATASE_DUAL"/>
    <property type="match status" value="1"/>
</dbReference>
<evidence type="ECO:0000259" key="3">
    <source>
        <dbReference type="PROSITE" id="PS50056"/>
    </source>
</evidence>
<organism evidence="4 5">
    <name type="scientific">Polarella glacialis</name>
    <name type="common">Dinoflagellate</name>
    <dbReference type="NCBI Taxonomy" id="89957"/>
    <lineage>
        <taxon>Eukaryota</taxon>
        <taxon>Sar</taxon>
        <taxon>Alveolata</taxon>
        <taxon>Dinophyceae</taxon>
        <taxon>Suessiales</taxon>
        <taxon>Suessiaceae</taxon>
        <taxon>Polarella</taxon>
    </lineage>
</organism>
<dbReference type="SMART" id="SM00195">
    <property type="entry name" value="DSPc"/>
    <property type="match status" value="1"/>
</dbReference>
<dbReference type="Pfam" id="PF00782">
    <property type="entry name" value="DSPc"/>
    <property type="match status" value="1"/>
</dbReference>
<dbReference type="PANTHER" id="PTHR46653">
    <property type="entry name" value="SPECIFICITY PROTEIN PHOSPHATASE, PUTATIVE-RELATED"/>
    <property type="match status" value="1"/>
</dbReference>
<reference evidence="4" key="1">
    <citation type="submission" date="2021-02" db="EMBL/GenBank/DDBJ databases">
        <authorList>
            <person name="Dougan E. K."/>
            <person name="Rhodes N."/>
            <person name="Thang M."/>
            <person name="Chan C."/>
        </authorList>
    </citation>
    <scope>NUCLEOTIDE SEQUENCE</scope>
</reference>
<dbReference type="SUPFAM" id="SSF52799">
    <property type="entry name" value="(Phosphotyrosine protein) phosphatases II"/>
    <property type="match status" value="1"/>
</dbReference>
<evidence type="ECO:0000256" key="1">
    <source>
        <dbReference type="SAM" id="MobiDB-lite"/>
    </source>
</evidence>
<sequence>MAGPGLKIKDGLYVGGDEAARELEIAVECKVTSVVNCCAHEVPNRWEMVGVTYLSYKWNDASHQIILDESDVVIDQVFCFIEKALEKGEGVLIHSLLGESRSCCILSAYMMKRYRWSLNTTIEFLKSRRVVFRMNAAFMHQLTCYEERLKLKSALRCDWGSLSPSDGTGADDEMMMVNTFLNSQIPVPEGPVACIGTSKGLTKRIVWSDHGADDREKLENYSEKPWIPLARSLLKEGTGRIQAPESEPKNAELQDSVTDGSQTWAIRTDGGLVHCKVEEIVRKRFGLRLDGNIILLEYEVPARGLRAHHAMKVVFPGFGDGTKEGLEATGGGQPGQSAVDLAVAAQLQKVHLPWLQSVPLEQISGLLSLLHFCSLVFHFLLLGLALCAKLGSGSSGVASVCNGCACAF</sequence>
<evidence type="ECO:0000313" key="5">
    <source>
        <dbReference type="Proteomes" id="UP000626109"/>
    </source>
</evidence>
<evidence type="ECO:0000313" key="4">
    <source>
        <dbReference type="EMBL" id="CAE8685547.1"/>
    </source>
</evidence>
<proteinExistence type="predicted"/>
<dbReference type="AlphaFoldDB" id="A0A813JPM7"/>
<feature type="region of interest" description="Disordered" evidence="1">
    <location>
        <begin position="238"/>
        <end position="257"/>
    </location>
</feature>
<dbReference type="Gene3D" id="3.90.190.10">
    <property type="entry name" value="Protein tyrosine phosphatase superfamily"/>
    <property type="match status" value="1"/>
</dbReference>
<evidence type="ECO:0000259" key="2">
    <source>
        <dbReference type="PROSITE" id="PS50054"/>
    </source>
</evidence>
<dbReference type="PROSITE" id="PS50056">
    <property type="entry name" value="TYR_PHOSPHATASE_2"/>
    <property type="match status" value="1"/>
</dbReference>
<accession>A0A813JPM7</accession>
<dbReference type="InterPro" id="IPR000387">
    <property type="entry name" value="Tyr_Pase_dom"/>
</dbReference>
<dbReference type="InterPro" id="IPR029021">
    <property type="entry name" value="Prot-tyrosine_phosphatase-like"/>
</dbReference>
<comment type="caution">
    <text evidence="4">The sequence shown here is derived from an EMBL/GenBank/DDBJ whole genome shotgun (WGS) entry which is preliminary data.</text>
</comment>
<dbReference type="CDD" id="cd14498">
    <property type="entry name" value="DSP"/>
    <property type="match status" value="1"/>
</dbReference>
<dbReference type="InterPro" id="IPR000340">
    <property type="entry name" value="Dual-sp_phosphatase_cat-dom"/>
</dbReference>
<feature type="domain" description="Tyrosine specific protein phosphatases" evidence="3">
    <location>
        <begin position="71"/>
        <end position="129"/>
    </location>
</feature>
<feature type="domain" description="Tyrosine-protein phosphatase" evidence="2">
    <location>
        <begin position="3"/>
        <end position="151"/>
    </location>
</feature>
<protein>
    <recommendedName>
        <fullName evidence="6">Protein-serine/threonine phosphatase</fullName>
    </recommendedName>
</protein>
<name>A0A813JPM7_POLGL</name>
<dbReference type="InterPro" id="IPR020422">
    <property type="entry name" value="TYR_PHOSPHATASE_DUAL_dom"/>
</dbReference>
<dbReference type="PANTHER" id="PTHR46653:SF1">
    <property type="entry name" value="SPECIFICITY PROTEIN PHOSPHATASE, PUTATIVE-RELATED"/>
    <property type="match status" value="1"/>
</dbReference>
<dbReference type="Proteomes" id="UP000626109">
    <property type="component" value="Unassembled WGS sequence"/>
</dbReference>
<dbReference type="EMBL" id="CAJNNW010026458">
    <property type="protein sequence ID" value="CAE8685547.1"/>
    <property type="molecule type" value="Genomic_DNA"/>
</dbReference>